<evidence type="ECO:0000256" key="4">
    <source>
        <dbReference type="ARBA" id="ARBA00022801"/>
    </source>
</evidence>
<keyword evidence="4 6" id="KW-0378">Hydrolase</keyword>
<evidence type="ECO:0000259" key="9">
    <source>
        <dbReference type="Pfam" id="PF13354"/>
    </source>
</evidence>
<dbReference type="InterPro" id="IPR023650">
    <property type="entry name" value="Beta-lactam_class-A_AS"/>
</dbReference>
<evidence type="ECO:0000256" key="1">
    <source>
        <dbReference type="ARBA" id="ARBA00001526"/>
    </source>
</evidence>
<keyword evidence="5 6" id="KW-0046">Antibiotic resistance</keyword>
<dbReference type="InterPro" id="IPR045155">
    <property type="entry name" value="Beta-lactam_cat"/>
</dbReference>
<dbReference type="InterPro" id="IPR000871">
    <property type="entry name" value="Beta-lactam_class-A"/>
</dbReference>
<evidence type="ECO:0000313" key="11">
    <source>
        <dbReference type="Proteomes" id="UP001378242"/>
    </source>
</evidence>
<dbReference type="NCBIfam" id="NF033103">
    <property type="entry name" value="bla_class_A"/>
    <property type="match status" value="1"/>
</dbReference>
<dbReference type="EMBL" id="JBAKAP010000018">
    <property type="protein sequence ID" value="MEL0618032.1"/>
    <property type="molecule type" value="Genomic_DNA"/>
</dbReference>
<organism evidence="10 11">
    <name type="scientific">Cobetia marina</name>
    <name type="common">Deleya marina</name>
    <dbReference type="NCBI Taxonomy" id="28258"/>
    <lineage>
        <taxon>Bacteria</taxon>
        <taxon>Pseudomonadati</taxon>
        <taxon>Pseudomonadota</taxon>
        <taxon>Gammaproteobacteria</taxon>
        <taxon>Oceanospirillales</taxon>
        <taxon>Halomonadaceae</taxon>
        <taxon>Cobetia</taxon>
    </lineage>
</organism>
<reference evidence="10 11" key="1">
    <citation type="submission" date="2024-02" db="EMBL/GenBank/DDBJ databases">
        <title>Bacteria isolated from the canopy kelp, Nereocystis luetkeana.</title>
        <authorList>
            <person name="Pfister C.A."/>
            <person name="Younker I.T."/>
            <person name="Light S.H."/>
        </authorList>
    </citation>
    <scope>NUCLEOTIDE SEQUENCE [LARGE SCALE GENOMIC DNA]</scope>
    <source>
        <strain evidence="10 11">TI.5.07</strain>
    </source>
</reference>
<feature type="region of interest" description="Disordered" evidence="7">
    <location>
        <begin position="163"/>
        <end position="185"/>
    </location>
</feature>
<evidence type="ECO:0000256" key="6">
    <source>
        <dbReference type="RuleBase" id="RU361140"/>
    </source>
</evidence>
<dbReference type="PROSITE" id="PS00146">
    <property type="entry name" value="BETA_LACTAMASE_A"/>
    <property type="match status" value="1"/>
</dbReference>
<protein>
    <recommendedName>
        <fullName evidence="3 6">Beta-lactamase</fullName>
        <ecNumber evidence="3 6">3.5.2.6</ecNumber>
    </recommendedName>
</protein>
<evidence type="ECO:0000256" key="5">
    <source>
        <dbReference type="ARBA" id="ARBA00023251"/>
    </source>
</evidence>
<comment type="catalytic activity">
    <reaction evidence="1 6">
        <text>a beta-lactam + H2O = a substituted beta-amino acid</text>
        <dbReference type="Rhea" id="RHEA:20401"/>
        <dbReference type="ChEBI" id="CHEBI:15377"/>
        <dbReference type="ChEBI" id="CHEBI:35627"/>
        <dbReference type="ChEBI" id="CHEBI:140347"/>
        <dbReference type="EC" id="3.5.2.6"/>
    </reaction>
</comment>
<dbReference type="PANTHER" id="PTHR35333:SF3">
    <property type="entry name" value="BETA-LACTAMASE-TYPE TRANSPEPTIDASE FOLD CONTAINING PROTEIN"/>
    <property type="match status" value="1"/>
</dbReference>
<dbReference type="PRINTS" id="PR00118">
    <property type="entry name" value="BLACTAMASEA"/>
</dbReference>
<feature type="signal peptide" evidence="8">
    <location>
        <begin position="1"/>
        <end position="16"/>
    </location>
</feature>
<dbReference type="InterPro" id="IPR012338">
    <property type="entry name" value="Beta-lactam/transpept-like"/>
</dbReference>
<feature type="domain" description="Beta-lactamase class A catalytic" evidence="9">
    <location>
        <begin position="46"/>
        <end position="263"/>
    </location>
</feature>
<name>A0ABU9GIS7_COBMA</name>
<dbReference type="PANTHER" id="PTHR35333">
    <property type="entry name" value="BETA-LACTAMASE"/>
    <property type="match status" value="1"/>
</dbReference>
<comment type="similarity">
    <text evidence="2 6">Belongs to the class-A beta-lactamase family.</text>
</comment>
<accession>A0ABU9GIS7</accession>
<evidence type="ECO:0000256" key="3">
    <source>
        <dbReference type="ARBA" id="ARBA00012865"/>
    </source>
</evidence>
<evidence type="ECO:0000256" key="8">
    <source>
        <dbReference type="SAM" id="SignalP"/>
    </source>
</evidence>
<dbReference type="SUPFAM" id="SSF56601">
    <property type="entry name" value="beta-lactamase/transpeptidase-like"/>
    <property type="match status" value="1"/>
</dbReference>
<sequence length="306" mass="32708">MLASCLSWLMISPAHAASVVASEAEREGLVVANLQEIEQRVGARLGVTVLDTADGRRVSWRGDERFPMSSTFKVLACGNLLSRVDARQESLSRKVEIRPADLVTYSPVTERQVEGDGMTLAALCRATITTSDNTAGNLILDAIGGPVGLTNYLRTLKDDSTRLDRRETALNEATPGDPRDTTTPDAMASTLQRLLLGEALSEASRLTLQGWMLANTTGSDKLRAALPDDWQIADKTGGGGHGTNNDIAIIWPPNHAPLIVAVYLTESEAERAVRDAAIADVGRLLVSEVLAIEGLANEGVDTHADN</sequence>
<comment type="caution">
    <text evidence="10">The sequence shown here is derived from an EMBL/GenBank/DDBJ whole genome shotgun (WGS) entry which is preliminary data.</text>
</comment>
<dbReference type="Gene3D" id="3.40.710.10">
    <property type="entry name" value="DD-peptidase/beta-lactamase superfamily"/>
    <property type="match status" value="1"/>
</dbReference>
<dbReference type="EC" id="3.5.2.6" evidence="3 6"/>
<dbReference type="RefSeq" id="WP_341542717.1">
    <property type="nucleotide sequence ID" value="NZ_JBAKAP010000018.1"/>
</dbReference>
<evidence type="ECO:0000313" key="10">
    <source>
        <dbReference type="EMBL" id="MEL0618032.1"/>
    </source>
</evidence>
<dbReference type="Proteomes" id="UP001378242">
    <property type="component" value="Unassembled WGS sequence"/>
</dbReference>
<keyword evidence="11" id="KW-1185">Reference proteome</keyword>
<evidence type="ECO:0000256" key="2">
    <source>
        <dbReference type="ARBA" id="ARBA00009009"/>
    </source>
</evidence>
<keyword evidence="8" id="KW-0732">Signal</keyword>
<gene>
    <name evidence="10" type="primary">bla</name>
    <name evidence="10" type="ORF">V6243_14480</name>
</gene>
<feature type="chain" id="PRO_5047496570" description="Beta-lactamase" evidence="8">
    <location>
        <begin position="17"/>
        <end position="306"/>
    </location>
</feature>
<dbReference type="GO" id="GO:0008800">
    <property type="term" value="F:beta-lactamase activity"/>
    <property type="evidence" value="ECO:0007669"/>
    <property type="project" value="UniProtKB-EC"/>
</dbReference>
<dbReference type="Pfam" id="PF13354">
    <property type="entry name" value="Beta-lactamase2"/>
    <property type="match status" value="1"/>
</dbReference>
<proteinExistence type="inferred from homology"/>
<evidence type="ECO:0000256" key="7">
    <source>
        <dbReference type="SAM" id="MobiDB-lite"/>
    </source>
</evidence>